<protein>
    <submittedName>
        <fullName evidence="3">Response regulator</fullName>
    </submittedName>
</protein>
<reference evidence="4" key="1">
    <citation type="submission" date="2020-01" db="EMBL/GenBank/DDBJ databases">
        <title>Sphingomonas sp. strain CSW-10.</title>
        <authorList>
            <person name="Chen W.-M."/>
        </authorList>
    </citation>
    <scope>NUCLEOTIDE SEQUENCE [LARGE SCALE GENOMIC DNA]</scope>
    <source>
        <strain evidence="4">NST-5</strain>
    </source>
</reference>
<feature type="domain" description="Response regulatory" evidence="2">
    <location>
        <begin position="6"/>
        <end position="126"/>
    </location>
</feature>
<sequence length="144" mass="16508">MKNEFTIFYTDDDLEDQEFFSEAIDGIKEKIELVTQNSGNQLLNDLENPPPNPHVVFLDLNMPGLNGLQTLEKIRSIGKFKKLPIVIFSTSGDEETINQSRNLGASFYVKKPNDFNLLTKTIQFALNINWETYIPTKENFVYLA</sequence>
<feature type="modified residue" description="4-aspartylphosphate" evidence="1">
    <location>
        <position position="59"/>
    </location>
</feature>
<dbReference type="EMBL" id="JAABLM010000009">
    <property type="protein sequence ID" value="NBL65300.1"/>
    <property type="molecule type" value="Genomic_DNA"/>
</dbReference>
<comment type="caution">
    <text evidence="3">The sequence shown here is derived from an EMBL/GenBank/DDBJ whole genome shotgun (WGS) entry which is preliminary data.</text>
</comment>
<organism evidence="3 4">
    <name type="scientific">Flavobacterium ichthyis</name>
    <dbReference type="NCBI Taxonomy" id="2698827"/>
    <lineage>
        <taxon>Bacteria</taxon>
        <taxon>Pseudomonadati</taxon>
        <taxon>Bacteroidota</taxon>
        <taxon>Flavobacteriia</taxon>
        <taxon>Flavobacteriales</taxon>
        <taxon>Flavobacteriaceae</taxon>
        <taxon>Flavobacterium</taxon>
    </lineage>
</organism>
<dbReference type="RefSeq" id="WP_166537124.1">
    <property type="nucleotide sequence ID" value="NZ_JAABLM010000009.1"/>
</dbReference>
<dbReference type="SMART" id="SM00448">
    <property type="entry name" value="REC"/>
    <property type="match status" value="1"/>
</dbReference>
<proteinExistence type="predicted"/>
<dbReference type="InterPro" id="IPR011006">
    <property type="entry name" value="CheY-like_superfamily"/>
</dbReference>
<keyword evidence="4" id="KW-1185">Reference proteome</keyword>
<accession>A0ABW9ZB17</accession>
<dbReference type="InterPro" id="IPR001789">
    <property type="entry name" value="Sig_transdc_resp-reg_receiver"/>
</dbReference>
<dbReference type="PANTHER" id="PTHR44520">
    <property type="entry name" value="RESPONSE REGULATOR RCP1-RELATED"/>
    <property type="match status" value="1"/>
</dbReference>
<dbReference type="Gene3D" id="3.40.50.2300">
    <property type="match status" value="1"/>
</dbReference>
<gene>
    <name evidence="3" type="ORF">GV828_08840</name>
</gene>
<dbReference type="Proteomes" id="UP000798602">
    <property type="component" value="Unassembled WGS sequence"/>
</dbReference>
<dbReference type="Pfam" id="PF00072">
    <property type="entry name" value="Response_reg"/>
    <property type="match status" value="1"/>
</dbReference>
<evidence type="ECO:0000313" key="3">
    <source>
        <dbReference type="EMBL" id="NBL65300.1"/>
    </source>
</evidence>
<dbReference type="PANTHER" id="PTHR44520:SF2">
    <property type="entry name" value="RESPONSE REGULATOR RCP1"/>
    <property type="match status" value="1"/>
</dbReference>
<dbReference type="SUPFAM" id="SSF52172">
    <property type="entry name" value="CheY-like"/>
    <property type="match status" value="1"/>
</dbReference>
<name>A0ABW9ZB17_9FLAO</name>
<dbReference type="InterPro" id="IPR052893">
    <property type="entry name" value="TCS_response_regulator"/>
</dbReference>
<evidence type="ECO:0000313" key="4">
    <source>
        <dbReference type="Proteomes" id="UP000798602"/>
    </source>
</evidence>
<evidence type="ECO:0000256" key="1">
    <source>
        <dbReference type="PROSITE-ProRule" id="PRU00169"/>
    </source>
</evidence>
<dbReference type="PROSITE" id="PS50110">
    <property type="entry name" value="RESPONSE_REGULATORY"/>
    <property type="match status" value="1"/>
</dbReference>
<keyword evidence="1" id="KW-0597">Phosphoprotein</keyword>
<evidence type="ECO:0000259" key="2">
    <source>
        <dbReference type="PROSITE" id="PS50110"/>
    </source>
</evidence>